<reference evidence="2" key="1">
    <citation type="submission" date="2016-10" db="EMBL/GenBank/DDBJ databases">
        <authorList>
            <person name="Varghese N."/>
            <person name="Submissions S."/>
        </authorList>
    </citation>
    <scope>NUCLEOTIDE SEQUENCE [LARGE SCALE GENOMIC DNA]</scope>
    <source>
        <strain evidence="2">DSM 44796</strain>
    </source>
</reference>
<organism evidence="1 2">
    <name type="scientific">Lentzea albidocapillata subsp. violacea</name>
    <dbReference type="NCBI Taxonomy" id="128104"/>
    <lineage>
        <taxon>Bacteria</taxon>
        <taxon>Bacillati</taxon>
        <taxon>Actinomycetota</taxon>
        <taxon>Actinomycetes</taxon>
        <taxon>Pseudonocardiales</taxon>
        <taxon>Pseudonocardiaceae</taxon>
        <taxon>Lentzea</taxon>
    </lineage>
</organism>
<evidence type="ECO:0000313" key="1">
    <source>
        <dbReference type="EMBL" id="SDL18546.1"/>
    </source>
</evidence>
<proteinExistence type="predicted"/>
<dbReference type="EMBL" id="FNET01000009">
    <property type="protein sequence ID" value="SDL18546.1"/>
    <property type="molecule type" value="Genomic_DNA"/>
</dbReference>
<dbReference type="RefSeq" id="WP_090007631.1">
    <property type="nucleotide sequence ID" value="NZ_FNET01000009.1"/>
</dbReference>
<accession>A0A1G9I0H3</accession>
<sequence length="118" mass="13313">MVDVQAEQPSPLWRVCDPPELVWVDVAEVHKRAIGQAVGRPTSLIAHRGFSPRALAVTDGQGFAKGEVHRWLRVANNSWMGLTAYQPGVPFFGEDWVRHWVARDFLRPRAESDDVPPF</sequence>
<evidence type="ECO:0000313" key="2">
    <source>
        <dbReference type="Proteomes" id="UP000199682"/>
    </source>
</evidence>
<protein>
    <submittedName>
        <fullName evidence="1">Uncharacterized protein</fullName>
    </submittedName>
</protein>
<dbReference type="AlphaFoldDB" id="A0A1G9I0H3"/>
<gene>
    <name evidence="1" type="ORF">SAMN04488074_109223</name>
</gene>
<dbReference type="Proteomes" id="UP000199682">
    <property type="component" value="Unassembled WGS sequence"/>
</dbReference>
<name>A0A1G9I0H3_9PSEU</name>